<name>R4K2T5_CLOPA</name>
<accession>R4K2T5</accession>
<sequence length="30" mass="3560">MKRKKFILFLTMIIIISLSNCILMNKEVSM</sequence>
<gene>
    <name evidence="1" type="ORF">Clopa_1000</name>
</gene>
<organism evidence="1 2">
    <name type="scientific">Clostridium pasteurianum BC1</name>
    <dbReference type="NCBI Taxonomy" id="86416"/>
    <lineage>
        <taxon>Bacteria</taxon>
        <taxon>Bacillati</taxon>
        <taxon>Bacillota</taxon>
        <taxon>Clostridia</taxon>
        <taxon>Eubacteriales</taxon>
        <taxon>Clostridiaceae</taxon>
        <taxon>Clostridium</taxon>
    </lineage>
</organism>
<evidence type="ECO:0000313" key="2">
    <source>
        <dbReference type="Proteomes" id="UP000013523"/>
    </source>
</evidence>
<proteinExistence type="predicted"/>
<dbReference type="AlphaFoldDB" id="R4K2T5"/>
<evidence type="ECO:0000313" key="1">
    <source>
        <dbReference type="EMBL" id="AGK96011.1"/>
    </source>
</evidence>
<protein>
    <submittedName>
        <fullName evidence="1">Uncharacterized protein</fullName>
    </submittedName>
</protein>
<reference evidence="1 2" key="1">
    <citation type="submission" date="2012-01" db="EMBL/GenBank/DDBJ databases">
        <title>Complete sequence of chromosome of Clostridium pasteurianum BC1.</title>
        <authorList>
            <consortium name="US DOE Joint Genome Institute"/>
            <person name="Lucas S."/>
            <person name="Han J."/>
            <person name="Lapidus A."/>
            <person name="Cheng J.-F."/>
            <person name="Goodwin L."/>
            <person name="Pitluck S."/>
            <person name="Peters L."/>
            <person name="Mikhailova N."/>
            <person name="Teshima H."/>
            <person name="Detter J.C."/>
            <person name="Han C."/>
            <person name="Tapia R."/>
            <person name="Land M."/>
            <person name="Hauser L."/>
            <person name="Kyrpides N."/>
            <person name="Ivanova N."/>
            <person name="Pagani I."/>
            <person name="Dunn J."/>
            <person name="Taghavi S."/>
            <person name="Francis A."/>
            <person name="van der Lelie D."/>
            <person name="Woyke T."/>
        </authorList>
    </citation>
    <scope>NUCLEOTIDE SEQUENCE [LARGE SCALE GENOMIC DNA]</scope>
    <source>
        <strain evidence="1 2">BC1</strain>
    </source>
</reference>
<dbReference type="HOGENOM" id="CLU_3402884_0_0_9"/>
<keyword evidence="2" id="KW-1185">Reference proteome</keyword>
<dbReference type="Proteomes" id="UP000013523">
    <property type="component" value="Chromosome"/>
</dbReference>
<dbReference type="EMBL" id="CP003261">
    <property type="protein sequence ID" value="AGK96011.1"/>
    <property type="molecule type" value="Genomic_DNA"/>
</dbReference>
<dbReference type="KEGG" id="cpas:Clopa_1000"/>